<protein>
    <submittedName>
        <fullName evidence="1">Carboxypeptidase regulatory-like domain-containing protein</fullName>
    </submittedName>
</protein>
<organism evidence="1 2">
    <name type="scientific">Chryseobacterium candidae</name>
    <dbReference type="NCBI Taxonomy" id="1978493"/>
    <lineage>
        <taxon>Bacteria</taxon>
        <taxon>Pseudomonadati</taxon>
        <taxon>Bacteroidota</taxon>
        <taxon>Flavobacteriia</taxon>
        <taxon>Flavobacteriales</taxon>
        <taxon>Weeksellaceae</taxon>
        <taxon>Chryseobacterium group</taxon>
        <taxon>Chryseobacterium</taxon>
    </lineage>
</organism>
<reference evidence="1 2" key="1">
    <citation type="submission" date="2019-01" db="EMBL/GenBank/DDBJ databases">
        <authorList>
            <person name="B I."/>
            <person name="Ch S."/>
            <person name="Ch V.R."/>
        </authorList>
    </citation>
    <scope>NUCLEOTIDE SEQUENCE [LARGE SCALE GENOMIC DNA]</scope>
    <source>
        <strain evidence="1 2">JC507</strain>
    </source>
</reference>
<dbReference type="PROSITE" id="PS51257">
    <property type="entry name" value="PROKAR_LIPOPROTEIN"/>
    <property type="match status" value="1"/>
</dbReference>
<evidence type="ECO:0000313" key="1">
    <source>
        <dbReference type="EMBL" id="THV57558.1"/>
    </source>
</evidence>
<dbReference type="RefSeq" id="WP_136522739.1">
    <property type="nucleotide sequence ID" value="NZ_SDLV01000031.1"/>
</dbReference>
<gene>
    <name evidence="1" type="ORF">EK417_16210</name>
</gene>
<name>A0ABY2R4P0_9FLAO</name>
<dbReference type="InterPro" id="IPR008969">
    <property type="entry name" value="CarboxyPept-like_regulatory"/>
</dbReference>
<evidence type="ECO:0000313" key="2">
    <source>
        <dbReference type="Proteomes" id="UP000306038"/>
    </source>
</evidence>
<proteinExistence type="predicted"/>
<sequence>MKLNFLPYCVIIVLGMVSCSSDQDFVVEPKPNPSGKVSGYVNLYNESTIMIDKSNMTVKIVGSSPVISAVTDTNGYFVLPDVPFGDLALSYEKSGFGTFKKLGIKHPADGSSTIITATPSLGQISSTQITNLTVQLINSDIVLSITTNPSGSNADKRYFRYFLSKDPNVSYLDYTYYSPGLTSQINPYKVTLTKNDLLAKGFLSGEKIYVKAYGDSFWSNEYDVPGLLRIFPNLNSNSANAVSFTL</sequence>
<dbReference type="SUPFAM" id="SSF49464">
    <property type="entry name" value="Carboxypeptidase regulatory domain-like"/>
    <property type="match status" value="1"/>
</dbReference>
<dbReference type="EMBL" id="SDLV01000031">
    <property type="protein sequence ID" value="THV57558.1"/>
    <property type="molecule type" value="Genomic_DNA"/>
</dbReference>
<accession>A0ABY2R4P0</accession>
<comment type="caution">
    <text evidence="1">The sequence shown here is derived from an EMBL/GenBank/DDBJ whole genome shotgun (WGS) entry which is preliminary data.</text>
</comment>
<dbReference type="Gene3D" id="2.60.40.1120">
    <property type="entry name" value="Carboxypeptidase-like, regulatory domain"/>
    <property type="match status" value="1"/>
</dbReference>
<keyword evidence="2" id="KW-1185">Reference proteome</keyword>
<dbReference type="Proteomes" id="UP000306038">
    <property type="component" value="Unassembled WGS sequence"/>
</dbReference>